<dbReference type="RefSeq" id="XP_051068597.1">
    <property type="nucleotide sequence ID" value="XM_051208141.1"/>
</dbReference>
<evidence type="ECO:0000313" key="1">
    <source>
        <dbReference type="EMBL" id="KAH9586078.1"/>
    </source>
</evidence>
<gene>
    <name evidence="1" type="ORF">MS3_00000331</name>
</gene>
<name>A0A922ISZ7_SCHHA</name>
<reference evidence="1" key="2">
    <citation type="journal article" date="2019" name="Gigascience">
        <title>High-quality Schistosoma haematobium genome achieved by single-molecule and long-range sequencing.</title>
        <authorList>
            <person name="Stroehlein A.J."/>
            <person name="Korhonen P.K."/>
            <person name="Chong T.M."/>
            <person name="Lim Y.L."/>
            <person name="Chan K.G."/>
            <person name="Webster B."/>
            <person name="Rollinson D."/>
            <person name="Brindley P.J."/>
            <person name="Gasser R.B."/>
            <person name="Young N.D."/>
        </authorList>
    </citation>
    <scope>NUCLEOTIDE SEQUENCE</scope>
</reference>
<dbReference type="AlphaFoldDB" id="A0A922ISZ7"/>
<dbReference type="GeneID" id="75576319"/>
<keyword evidence="2" id="KW-1185">Reference proteome</keyword>
<dbReference type="KEGG" id="shx:MS3_00000331"/>
<protein>
    <submittedName>
        <fullName evidence="1">Uncharacterized protein</fullName>
    </submittedName>
</protein>
<organism evidence="1 2">
    <name type="scientific">Schistosoma haematobium</name>
    <name type="common">Blood fluke</name>
    <dbReference type="NCBI Taxonomy" id="6185"/>
    <lineage>
        <taxon>Eukaryota</taxon>
        <taxon>Metazoa</taxon>
        <taxon>Spiralia</taxon>
        <taxon>Lophotrochozoa</taxon>
        <taxon>Platyhelminthes</taxon>
        <taxon>Trematoda</taxon>
        <taxon>Digenea</taxon>
        <taxon>Strigeidida</taxon>
        <taxon>Schistosomatoidea</taxon>
        <taxon>Schistosomatidae</taxon>
        <taxon>Schistosoma</taxon>
    </lineage>
</organism>
<accession>A0A922ISZ7</accession>
<comment type="caution">
    <text evidence="1">The sequence shown here is derived from an EMBL/GenBank/DDBJ whole genome shotgun (WGS) entry which is preliminary data.</text>
</comment>
<proteinExistence type="predicted"/>
<dbReference type="Proteomes" id="UP000471633">
    <property type="component" value="Unassembled WGS sequence"/>
</dbReference>
<reference evidence="1" key="3">
    <citation type="submission" date="2021-06" db="EMBL/GenBank/DDBJ databases">
        <title>Chromosome-level genome assembly for S. haematobium.</title>
        <authorList>
            <person name="Stroehlein A.J."/>
        </authorList>
    </citation>
    <scope>NUCLEOTIDE SEQUENCE</scope>
</reference>
<reference evidence="1" key="1">
    <citation type="journal article" date="2012" name="Nat. Genet.">
        <title>Whole-genome sequence of Schistosoma haematobium.</title>
        <authorList>
            <person name="Young N.D."/>
            <person name="Jex A.R."/>
            <person name="Li B."/>
            <person name="Liu S."/>
            <person name="Yang L."/>
            <person name="Xiong Z."/>
            <person name="Li Y."/>
            <person name="Cantacessi C."/>
            <person name="Hall R.S."/>
            <person name="Xu X."/>
            <person name="Chen F."/>
            <person name="Wu X."/>
            <person name="Zerlotini A."/>
            <person name="Oliveira G."/>
            <person name="Hofmann A."/>
            <person name="Zhang G."/>
            <person name="Fang X."/>
            <person name="Kang Y."/>
            <person name="Campbell B.E."/>
            <person name="Loukas A."/>
            <person name="Ranganathan S."/>
            <person name="Rollinson D."/>
            <person name="Rinaldi G."/>
            <person name="Brindley P.J."/>
            <person name="Yang H."/>
            <person name="Wang J."/>
            <person name="Wang J."/>
            <person name="Gasser R.B."/>
        </authorList>
    </citation>
    <scope>NUCLEOTIDE SEQUENCE</scope>
</reference>
<sequence>MSNLCNLSIKLYVFINKNIGVLSIFENNEPIGQITNVLQSYVSSYLLTENELFAARWSLKGEDNGSQNTPIVTNLIYANGKISIYYENNILQTPENKMLGMQGIFQCETGRTKHEIFFPAEWIRNGTLVEYEVIGSMLNLIYHHLLFLHLNPSLLFQHAGNFICTCSQLLNDIQATVSKYV</sequence>
<reference evidence="1" key="4">
    <citation type="journal article" date="2022" name="PLoS Pathog.">
        <title>Chromosome-level genome of Schistosoma haematobium underpins genome-wide explorations of molecular variation.</title>
        <authorList>
            <person name="Stroehlein A.J."/>
            <person name="Korhonen P.K."/>
            <person name="Lee V.V."/>
            <person name="Ralph S.A."/>
            <person name="Mentink-Kane M."/>
            <person name="You H."/>
            <person name="McManus D.P."/>
            <person name="Tchuente L.T."/>
            <person name="Stothard J.R."/>
            <person name="Kaur P."/>
            <person name="Dudchenko O."/>
            <person name="Aiden E.L."/>
            <person name="Yang B."/>
            <person name="Yang H."/>
            <person name="Emery A.M."/>
            <person name="Webster B.L."/>
            <person name="Brindley P.J."/>
            <person name="Rollinson D."/>
            <person name="Chang B.C.H."/>
            <person name="Gasser R.B."/>
            <person name="Young N.D."/>
        </authorList>
    </citation>
    <scope>NUCLEOTIDE SEQUENCE</scope>
</reference>
<evidence type="ECO:0000313" key="2">
    <source>
        <dbReference type="Proteomes" id="UP000471633"/>
    </source>
</evidence>
<dbReference type="EMBL" id="AMPZ03000004">
    <property type="protein sequence ID" value="KAH9586078.1"/>
    <property type="molecule type" value="Genomic_DNA"/>
</dbReference>
<dbReference type="CTD" id="75576319"/>